<reference evidence="1" key="2">
    <citation type="submission" date="2020-09" db="EMBL/GenBank/DDBJ databases">
        <title>Novel species in genus Aeromicrobium.</title>
        <authorList>
            <person name="Zhang G."/>
        </authorList>
    </citation>
    <scope>NUCLEOTIDE SEQUENCE</scope>
    <source>
        <strain evidence="1">SSW1-57</strain>
    </source>
</reference>
<evidence type="ECO:0000313" key="2">
    <source>
        <dbReference type="EMBL" id="MBD1271570.1"/>
    </source>
</evidence>
<accession>A0A8I0FV68</accession>
<dbReference type="EMBL" id="JACWMT010000002">
    <property type="protein sequence ID" value="MBD1270298.1"/>
    <property type="molecule type" value="Genomic_DNA"/>
</dbReference>
<evidence type="ECO:0000313" key="3">
    <source>
        <dbReference type="EMBL" id="NYI37684.1"/>
    </source>
</evidence>
<proteinExistence type="predicted"/>
<evidence type="ECO:0000313" key="4">
    <source>
        <dbReference type="Proteomes" id="UP000587211"/>
    </source>
</evidence>
<keyword evidence="4" id="KW-1185">Reference proteome</keyword>
<dbReference type="RefSeq" id="WP_179424167.1">
    <property type="nucleotide sequence ID" value="NZ_BAAAMP010000003.1"/>
</dbReference>
<protein>
    <submittedName>
        <fullName evidence="1">Uncharacterized protein</fullName>
    </submittedName>
</protein>
<dbReference type="EMBL" id="JACBZN010000001">
    <property type="protein sequence ID" value="NYI37684.1"/>
    <property type="molecule type" value="Genomic_DNA"/>
</dbReference>
<comment type="caution">
    <text evidence="1">The sequence shown here is derived from an EMBL/GenBank/DDBJ whole genome shotgun (WGS) entry which is preliminary data.</text>
</comment>
<organism evidence="1 5">
    <name type="scientific">Aeromicrobium tamlense</name>
    <dbReference type="NCBI Taxonomy" id="375541"/>
    <lineage>
        <taxon>Bacteria</taxon>
        <taxon>Bacillati</taxon>
        <taxon>Actinomycetota</taxon>
        <taxon>Actinomycetes</taxon>
        <taxon>Propionibacteriales</taxon>
        <taxon>Nocardioidaceae</taxon>
        <taxon>Aeromicrobium</taxon>
    </lineage>
</organism>
<evidence type="ECO:0000313" key="5">
    <source>
        <dbReference type="Proteomes" id="UP000659061"/>
    </source>
</evidence>
<sequence>MGWFTRRRRRERAVVLATPTLDGRTWPADDPGARTGFGASTTHRLGLDAAFTPEAHEVADLLTAHLVPLLPIDASPDDLPHVVDVLRSAAQAGAGLGIVDARSTTLASDRIGPEVAGALGEAERDLPPMPAELRRQARFLMHAGHHVARLGPGVLPALEAEITGSTAAG</sequence>
<evidence type="ECO:0000313" key="1">
    <source>
        <dbReference type="EMBL" id="MBD1270298.1"/>
    </source>
</evidence>
<dbReference type="Proteomes" id="UP000587211">
    <property type="component" value="Unassembled WGS sequence"/>
</dbReference>
<name>A0A8I0FV68_9ACTN</name>
<gene>
    <name evidence="3" type="ORF">BJ975_001059</name>
    <name evidence="1" type="ORF">IDH50_08655</name>
    <name evidence="2" type="ORF">IDH50_15105</name>
</gene>
<reference evidence="3 4" key="1">
    <citation type="submission" date="2020-07" db="EMBL/GenBank/DDBJ databases">
        <title>Sequencing the genomes of 1000 actinobacteria strains.</title>
        <authorList>
            <person name="Klenk H.-P."/>
        </authorList>
    </citation>
    <scope>NUCLEOTIDE SEQUENCE [LARGE SCALE GENOMIC DNA]</scope>
    <source>
        <strain evidence="3 4">DSM 19087</strain>
    </source>
</reference>
<dbReference type="Proteomes" id="UP000659061">
    <property type="component" value="Unassembled WGS sequence"/>
</dbReference>
<dbReference type="EMBL" id="JACWMT010000003">
    <property type="protein sequence ID" value="MBD1271570.1"/>
    <property type="molecule type" value="Genomic_DNA"/>
</dbReference>
<dbReference type="AlphaFoldDB" id="A0A8I0FV68"/>